<keyword evidence="4 7" id="KW-1133">Transmembrane helix</keyword>
<dbReference type="Pfam" id="PF09335">
    <property type="entry name" value="VTT_dom"/>
    <property type="match status" value="1"/>
</dbReference>
<evidence type="ECO:0000313" key="12">
    <source>
        <dbReference type="Proteomes" id="UP001159659"/>
    </source>
</evidence>
<feature type="domain" description="VTT" evidence="8">
    <location>
        <begin position="106"/>
        <end position="233"/>
    </location>
</feature>
<evidence type="ECO:0000256" key="7">
    <source>
        <dbReference type="SAM" id="Phobius"/>
    </source>
</evidence>
<keyword evidence="2 7" id="KW-0812">Transmembrane</keyword>
<comment type="subcellular location">
    <subcellularLocation>
        <location evidence="1">Membrane</location>
        <topology evidence="1">Multi-pass membrane protein</topology>
    </subcellularLocation>
</comment>
<accession>A0AAV0TRK7</accession>
<sequence>MSSTCPRNNGGRRALLGLAGKLTLIFGSAVSIVLGLCFLLMRRVREHDAALGLVTSKLDSLSVRSFSSLQELQHSHETFLHVFSVQFSLALACFTCIYVLKQTFAIPGSALLNVFAGAILPLQVAFPLVSALTACGASCCYLLSKNLASDEIVMGISERLLPGKLRMLRLKIEDARAQGQLFFLLLFLRVFPLTPNWFLNMASPWLQVPLKLFAPSVAVGLLPYNFITVNAGAMLSSLRSTSDLMDPQTLGLLVLLAGGMLIPVLFKKKIKDEEAKSSKGERRDVEVKSDKISSKKTL</sequence>
<dbReference type="EMBL" id="CANTFK010000713">
    <property type="protein sequence ID" value="CAI5723880.1"/>
    <property type="molecule type" value="Genomic_DNA"/>
</dbReference>
<proteinExistence type="predicted"/>
<dbReference type="PANTHER" id="PTHR43220">
    <property type="match status" value="1"/>
</dbReference>
<comment type="caution">
    <text evidence="10">The sequence shown here is derived from an EMBL/GenBank/DDBJ whole genome shotgun (WGS) entry which is preliminary data.</text>
</comment>
<dbReference type="InterPro" id="IPR032816">
    <property type="entry name" value="VTT_dom"/>
</dbReference>
<evidence type="ECO:0000256" key="2">
    <source>
        <dbReference type="ARBA" id="ARBA00022692"/>
    </source>
</evidence>
<organism evidence="10 12">
    <name type="scientific">Peronospora farinosa</name>
    <dbReference type="NCBI Taxonomy" id="134698"/>
    <lineage>
        <taxon>Eukaryota</taxon>
        <taxon>Sar</taxon>
        <taxon>Stramenopiles</taxon>
        <taxon>Oomycota</taxon>
        <taxon>Peronosporomycetes</taxon>
        <taxon>Peronosporales</taxon>
        <taxon>Peronosporaceae</taxon>
        <taxon>Peronospora</taxon>
    </lineage>
</organism>
<evidence type="ECO:0000313" key="11">
    <source>
        <dbReference type="Proteomes" id="UP001157938"/>
    </source>
</evidence>
<evidence type="ECO:0000313" key="10">
    <source>
        <dbReference type="EMBL" id="CAI5723880.1"/>
    </source>
</evidence>
<evidence type="ECO:0000313" key="9">
    <source>
        <dbReference type="EMBL" id="CAH0485892.1"/>
    </source>
</evidence>
<evidence type="ECO:0000256" key="6">
    <source>
        <dbReference type="SAM" id="MobiDB-lite"/>
    </source>
</evidence>
<name>A0AAV0TRK7_9STRA</name>
<feature type="region of interest" description="Disordered" evidence="6">
    <location>
        <begin position="273"/>
        <end position="298"/>
    </location>
</feature>
<gene>
    <name evidence="9" type="ORF">PFR001_LOCUS1557</name>
    <name evidence="10" type="ORF">PFR002_LOCUS4764</name>
</gene>
<feature type="transmembrane region" description="Helical" evidence="7">
    <location>
        <begin position="212"/>
        <end position="235"/>
    </location>
</feature>
<keyword evidence="5 7" id="KW-0472">Membrane</keyword>
<reference evidence="9 11" key="1">
    <citation type="submission" date="2021-11" db="EMBL/GenBank/DDBJ databases">
        <authorList>
            <person name="Islam A."/>
            <person name="Islam S."/>
            <person name="Flora M.S."/>
            <person name="Rahman M."/>
            <person name="Ziaur R.M."/>
            <person name="Epstein J.H."/>
            <person name="Hassan M."/>
            <person name="Klassen M."/>
            <person name="Woodard K."/>
            <person name="Webb A."/>
            <person name="Webby R.J."/>
            <person name="El Zowalaty M.E."/>
        </authorList>
    </citation>
    <scope>NUCLEOTIDE SEQUENCE [LARGE SCALE GENOMIC DNA]</scope>
    <source>
        <strain evidence="9">Pf1</strain>
    </source>
</reference>
<dbReference type="EMBL" id="CAKLBC010000327">
    <property type="protein sequence ID" value="CAH0485892.1"/>
    <property type="molecule type" value="Genomic_DNA"/>
</dbReference>
<evidence type="ECO:0000259" key="8">
    <source>
        <dbReference type="Pfam" id="PF09335"/>
    </source>
</evidence>
<feature type="transmembrane region" description="Helical" evidence="7">
    <location>
        <begin position="247"/>
        <end position="266"/>
    </location>
</feature>
<dbReference type="Proteomes" id="UP001157938">
    <property type="component" value="Unassembled WGS sequence"/>
</dbReference>
<dbReference type="GO" id="GO:0016020">
    <property type="term" value="C:membrane"/>
    <property type="evidence" value="ECO:0007669"/>
    <property type="project" value="UniProtKB-SubCell"/>
</dbReference>
<reference evidence="10" key="2">
    <citation type="submission" date="2022-12" db="EMBL/GenBank/DDBJ databases">
        <authorList>
            <person name="Webb A."/>
        </authorList>
    </citation>
    <scope>NUCLEOTIDE SEQUENCE</scope>
    <source>
        <strain evidence="10">Pf2</strain>
    </source>
</reference>
<evidence type="ECO:0000256" key="5">
    <source>
        <dbReference type="ARBA" id="ARBA00023136"/>
    </source>
</evidence>
<feature type="transmembrane region" description="Helical" evidence="7">
    <location>
        <begin position="79"/>
        <end position="100"/>
    </location>
</feature>
<dbReference type="PANTHER" id="PTHR43220:SF21">
    <property type="entry name" value="TRANSMEMBRANE PROTEIN 41A"/>
    <property type="match status" value="1"/>
</dbReference>
<dbReference type="InterPro" id="IPR045014">
    <property type="entry name" value="TM41A/B"/>
</dbReference>
<dbReference type="AlphaFoldDB" id="A0AAV0TRK7"/>
<dbReference type="Proteomes" id="UP001159659">
    <property type="component" value="Unassembled WGS sequence"/>
</dbReference>
<evidence type="ECO:0000256" key="4">
    <source>
        <dbReference type="ARBA" id="ARBA00022989"/>
    </source>
</evidence>
<keyword evidence="3" id="KW-0732">Signal</keyword>
<feature type="transmembrane region" description="Helical" evidence="7">
    <location>
        <begin position="112"/>
        <end position="144"/>
    </location>
</feature>
<keyword evidence="11" id="KW-1185">Reference proteome</keyword>
<feature type="transmembrane region" description="Helical" evidence="7">
    <location>
        <begin position="181"/>
        <end position="200"/>
    </location>
</feature>
<feature type="transmembrane region" description="Helical" evidence="7">
    <location>
        <begin position="22"/>
        <end position="41"/>
    </location>
</feature>
<evidence type="ECO:0000256" key="1">
    <source>
        <dbReference type="ARBA" id="ARBA00004141"/>
    </source>
</evidence>
<evidence type="ECO:0000256" key="3">
    <source>
        <dbReference type="ARBA" id="ARBA00022729"/>
    </source>
</evidence>
<protein>
    <recommendedName>
        <fullName evidence="8">VTT domain-containing protein</fullName>
    </recommendedName>
</protein>